<name>D9W7E1_9ACTN</name>
<dbReference type="Gene3D" id="3.40.366.10">
    <property type="entry name" value="Malonyl-Coenzyme A Acyl Carrier Protein, domain 2"/>
    <property type="match status" value="1"/>
</dbReference>
<proteinExistence type="predicted"/>
<organism evidence="1 2">
    <name type="scientific">Streptomyces himastatinicus ATCC 53653</name>
    <dbReference type="NCBI Taxonomy" id="457427"/>
    <lineage>
        <taxon>Bacteria</taxon>
        <taxon>Bacillati</taxon>
        <taxon>Actinomycetota</taxon>
        <taxon>Actinomycetes</taxon>
        <taxon>Kitasatosporales</taxon>
        <taxon>Streptomycetaceae</taxon>
        <taxon>Streptomyces</taxon>
        <taxon>Streptomyces violaceusniger group</taxon>
    </lineage>
</organism>
<dbReference type="GO" id="GO:0016740">
    <property type="term" value="F:transferase activity"/>
    <property type="evidence" value="ECO:0007669"/>
    <property type="project" value="InterPro"/>
</dbReference>
<dbReference type="InterPro" id="IPR001227">
    <property type="entry name" value="Ac_transferase_dom_sf"/>
</dbReference>
<gene>
    <name evidence="1" type="ORF">SSOG_08435</name>
</gene>
<dbReference type="EMBL" id="GG657754">
    <property type="protein sequence ID" value="EFL28721.1"/>
    <property type="molecule type" value="Genomic_DNA"/>
</dbReference>
<protein>
    <submittedName>
        <fullName evidence="1">Uncharacterized protein</fullName>
    </submittedName>
</protein>
<dbReference type="AlphaFoldDB" id="D9W7E1"/>
<sequence length="42" mass="4506">MVSGAEDAVDAVVRTLKERGHRTKRLRVSHAFPLTAPPAHAG</sequence>
<evidence type="ECO:0000313" key="2">
    <source>
        <dbReference type="Proteomes" id="UP000003963"/>
    </source>
</evidence>
<reference evidence="1 2" key="1">
    <citation type="submission" date="2009-02" db="EMBL/GenBank/DDBJ databases">
        <title>Annotation of Streptomyces hygroscopicus strain ATCC 53653.</title>
        <authorList>
            <consortium name="The Broad Institute Genome Sequencing Platform"/>
            <consortium name="Broad Institute Microbial Sequencing Center"/>
            <person name="Fischbach M."/>
            <person name="Godfrey P."/>
            <person name="Ward D."/>
            <person name="Young S."/>
            <person name="Zeng Q."/>
            <person name="Koehrsen M."/>
            <person name="Alvarado L."/>
            <person name="Berlin A.M."/>
            <person name="Bochicchio J."/>
            <person name="Borenstein D."/>
            <person name="Chapman S.B."/>
            <person name="Chen Z."/>
            <person name="Engels R."/>
            <person name="Freedman E."/>
            <person name="Gellesch M."/>
            <person name="Goldberg J."/>
            <person name="Griggs A."/>
            <person name="Gujja S."/>
            <person name="Heilman E.R."/>
            <person name="Heiman D.I."/>
            <person name="Hepburn T.A."/>
            <person name="Howarth C."/>
            <person name="Jen D."/>
            <person name="Larson L."/>
            <person name="Lewis B."/>
            <person name="Mehta T."/>
            <person name="Park D."/>
            <person name="Pearson M."/>
            <person name="Richards J."/>
            <person name="Roberts A."/>
            <person name="Saif S."/>
            <person name="Shea T.D."/>
            <person name="Shenoy N."/>
            <person name="Sisk P."/>
            <person name="Stolte C."/>
            <person name="Sykes S.N."/>
            <person name="Thomson T."/>
            <person name="Walk T."/>
            <person name="White J."/>
            <person name="Yandava C."/>
            <person name="Straight P."/>
            <person name="Clardy J."/>
            <person name="Hung D."/>
            <person name="Kolter R."/>
            <person name="Mekalanos J."/>
            <person name="Walker S."/>
            <person name="Walsh C.T."/>
            <person name="Wieland-Brown L.C."/>
            <person name="Haas B."/>
            <person name="Nusbaum C."/>
            <person name="Birren B."/>
        </authorList>
    </citation>
    <scope>NUCLEOTIDE SEQUENCE [LARGE SCALE GENOMIC DNA]</scope>
    <source>
        <strain evidence="1 2">ATCC 53653</strain>
    </source>
</reference>
<dbReference type="Proteomes" id="UP000003963">
    <property type="component" value="Unassembled WGS sequence"/>
</dbReference>
<evidence type="ECO:0000313" key="1">
    <source>
        <dbReference type="EMBL" id="EFL28721.1"/>
    </source>
</evidence>
<keyword evidence="2" id="KW-1185">Reference proteome</keyword>
<dbReference type="HOGENOM" id="CLU_3258455_0_0_11"/>
<accession>D9W7E1</accession>